<proteinExistence type="predicted"/>
<dbReference type="AlphaFoldDB" id="A0A2K2D2S2"/>
<dbReference type="EMBL" id="CM000882">
    <property type="protein sequence ID" value="PNT68594.1"/>
    <property type="molecule type" value="Genomic_DNA"/>
</dbReference>
<evidence type="ECO:0000313" key="3">
    <source>
        <dbReference type="Proteomes" id="UP000008810"/>
    </source>
</evidence>
<reference evidence="1 2" key="1">
    <citation type="journal article" date="2010" name="Nature">
        <title>Genome sequencing and analysis of the model grass Brachypodium distachyon.</title>
        <authorList>
            <consortium name="International Brachypodium Initiative"/>
        </authorList>
    </citation>
    <scope>NUCLEOTIDE SEQUENCE [LARGE SCALE GENOMIC DNA]</scope>
    <source>
        <strain evidence="1 2">Bd21</strain>
    </source>
</reference>
<dbReference type="Proteomes" id="UP000008810">
    <property type="component" value="Chromosome 3"/>
</dbReference>
<organism evidence="1">
    <name type="scientific">Brachypodium distachyon</name>
    <name type="common">Purple false brome</name>
    <name type="synonym">Trachynia distachya</name>
    <dbReference type="NCBI Taxonomy" id="15368"/>
    <lineage>
        <taxon>Eukaryota</taxon>
        <taxon>Viridiplantae</taxon>
        <taxon>Streptophyta</taxon>
        <taxon>Embryophyta</taxon>
        <taxon>Tracheophyta</taxon>
        <taxon>Spermatophyta</taxon>
        <taxon>Magnoliopsida</taxon>
        <taxon>Liliopsida</taxon>
        <taxon>Poales</taxon>
        <taxon>Poaceae</taxon>
        <taxon>BOP clade</taxon>
        <taxon>Pooideae</taxon>
        <taxon>Stipodae</taxon>
        <taxon>Brachypodieae</taxon>
        <taxon>Brachypodium</taxon>
    </lineage>
</organism>
<reference evidence="1" key="2">
    <citation type="submission" date="2017-06" db="EMBL/GenBank/DDBJ databases">
        <title>WGS assembly of Brachypodium distachyon.</title>
        <authorList>
            <consortium name="The International Brachypodium Initiative"/>
            <person name="Lucas S."/>
            <person name="Harmon-Smith M."/>
            <person name="Lail K."/>
            <person name="Tice H."/>
            <person name="Grimwood J."/>
            <person name="Bruce D."/>
            <person name="Barry K."/>
            <person name="Shu S."/>
            <person name="Lindquist E."/>
            <person name="Wang M."/>
            <person name="Pitluck S."/>
            <person name="Vogel J.P."/>
            <person name="Garvin D.F."/>
            <person name="Mockler T.C."/>
            <person name="Schmutz J."/>
            <person name="Rokhsar D."/>
            <person name="Bevan M.W."/>
        </authorList>
    </citation>
    <scope>NUCLEOTIDE SEQUENCE</scope>
    <source>
        <strain evidence="1">Bd21</strain>
    </source>
</reference>
<name>A0A2K2D2S2_BRADI</name>
<reference evidence="2" key="3">
    <citation type="submission" date="2018-08" db="UniProtKB">
        <authorList>
            <consortium name="EnsemblPlants"/>
        </authorList>
    </citation>
    <scope>IDENTIFICATION</scope>
    <source>
        <strain evidence="2">cv. Bd21</strain>
    </source>
</reference>
<dbReference type="EnsemblPlants" id="PNT68594">
    <property type="protein sequence ID" value="PNT68594"/>
    <property type="gene ID" value="BRADI_3g43192v3"/>
</dbReference>
<accession>A0A2K2D2S2</accession>
<dbReference type="Gramene" id="PNT68594">
    <property type="protein sequence ID" value="PNT68594"/>
    <property type="gene ID" value="BRADI_3g43192v3"/>
</dbReference>
<evidence type="ECO:0000313" key="1">
    <source>
        <dbReference type="EMBL" id="PNT68594.1"/>
    </source>
</evidence>
<keyword evidence="3" id="KW-1185">Reference proteome</keyword>
<gene>
    <name evidence="1" type="ORF">BRADI_3g43192v3</name>
</gene>
<sequence>MLLQLHCMLVLTLFGYYLLVLKLFSSNKTEDSLFLTEQDTISKFSALQNVELRFSWHEESAFPFLLPSSDILHAVCFVSTEVVAVNIDESGLQTSVVVVTIDE</sequence>
<dbReference type="InParanoid" id="A0A2K2D2S2"/>
<protein>
    <submittedName>
        <fullName evidence="1 2">Uncharacterized protein</fullName>
    </submittedName>
</protein>
<evidence type="ECO:0000313" key="2">
    <source>
        <dbReference type="EnsemblPlants" id="PNT68594"/>
    </source>
</evidence>